<evidence type="ECO:0000313" key="2">
    <source>
        <dbReference type="EMBL" id="KAB7726656.1"/>
    </source>
</evidence>
<dbReference type="InterPro" id="IPR007555">
    <property type="entry name" value="DUF499"/>
</dbReference>
<comment type="caution">
    <text evidence="2">The sequence shown here is derived from an EMBL/GenBank/DDBJ whole genome shotgun (WGS) entry which is preliminary data.</text>
</comment>
<dbReference type="RefSeq" id="WP_152126729.1">
    <property type="nucleotide sequence ID" value="NZ_WELI01000014.1"/>
</dbReference>
<evidence type="ECO:0000256" key="1">
    <source>
        <dbReference type="SAM" id="MobiDB-lite"/>
    </source>
</evidence>
<feature type="compositionally biased region" description="Polar residues" evidence="1">
    <location>
        <begin position="903"/>
        <end position="925"/>
    </location>
</feature>
<evidence type="ECO:0000313" key="3">
    <source>
        <dbReference type="Proteomes" id="UP000488299"/>
    </source>
</evidence>
<dbReference type="Proteomes" id="UP000488299">
    <property type="component" value="Unassembled WGS sequence"/>
</dbReference>
<name>A0A7J5TST7_9BACT</name>
<organism evidence="2 3">
    <name type="scientific">Rudanella paleaurantiibacter</name>
    <dbReference type="NCBI Taxonomy" id="2614655"/>
    <lineage>
        <taxon>Bacteria</taxon>
        <taxon>Pseudomonadati</taxon>
        <taxon>Bacteroidota</taxon>
        <taxon>Cytophagia</taxon>
        <taxon>Cytophagales</taxon>
        <taxon>Cytophagaceae</taxon>
        <taxon>Rudanella</taxon>
    </lineage>
</organism>
<dbReference type="AlphaFoldDB" id="A0A7J5TST7"/>
<protein>
    <submittedName>
        <fullName evidence="2">DUF499 domain-containing protein</fullName>
    </submittedName>
</protein>
<dbReference type="Pfam" id="PF04465">
    <property type="entry name" value="DUF499"/>
    <property type="match status" value="1"/>
</dbReference>
<gene>
    <name evidence="2" type="ORF">F5984_23805</name>
</gene>
<proteinExistence type="predicted"/>
<feature type="region of interest" description="Disordered" evidence="1">
    <location>
        <begin position="897"/>
        <end position="925"/>
    </location>
</feature>
<sequence>MALKAWHQIITPREDLRENKPLDASEFAVHLDHVRAGTAPVDYVDPERFFQRTYLTQTLLDMAAQTVRRLNGITTETSPVFNLTTQFGGGKTHSLTMLYHLAKCGTKALDYQGIGEVVRKAGVADIPVAKVGIFVGTEFGSVSGRGDGINEPNRKTPWGELAYQIGEAAGYELIRQHDESFTPPSGDDLKQLFDPNTPYLLLYDELLNYVSRHRHYKDLAAQFYNFLQTLTEFVRSRSNIVLAVSIPASEMEMNAEDQADYDRFKKMLDRLGKPLFMSAGKETTEIIRRRLFEWQGLPPEAKPIIGQYVNWVQEHRSQLPGTFNADAAREQFEATYPFHPQVLSLFERKWQSLPRFQQTRGVLRLLALWVARAYNDGYQRGLKDTLISLGTAPLDDQNFRAAVFGQLGEDRLEAAVTTDIAGKADSHAIRMDAEAIESVRKSRLNRKCATIIFFESNGGQTGQVQASIPEIKFNVGEPDLDIGHVDSVLQTLLDNCYYLTGNNNKFKFSTQENLIKRFTDRKASIAAPAINELVEAEVRKVFEKGAGIERIYFPERNNQVTDRPALSLVVMHPSKKLSYPETKALLEDIVRNNSQTTRTFKSGLLFCVADDDSQLREDARKKLAWEAIQDDAADLRFDEEQRKQIAANIKRAGNDLVENVWKSYRTLVYLDRDNVLQEENLGLIHSSQSRSLPDYMISHLLSKGEVVEDLAPTLLVRNWPPAFVDGWSIRNVRDTLYASPKFPRPLKADSIRHTIAKGVSNGLLAYVGKVNGRYEPFLFNQPLQAADVELSDDMYILTATEAQKHKEPRRLVTLKVVPPSYTTEPGQSYTFMARGYDQHGDEIIIDDLTWETTSGTIDPQTGKLTVGQDIGTYRITARSGSIVGTATLTVEKRVQPVVAEPGNSASGTQTTNNSEKPSSATKKVSWSNQVEPKKWNVLYTKVLAKLVNNPNLKIKVSFEVEDDTLTDQKIEEIRAALKEMGMDDAFK</sequence>
<keyword evidence="3" id="KW-1185">Reference proteome</keyword>
<accession>A0A7J5TST7</accession>
<dbReference type="Gene3D" id="2.60.40.1080">
    <property type="match status" value="1"/>
</dbReference>
<dbReference type="EMBL" id="WELI01000014">
    <property type="protein sequence ID" value="KAB7726656.1"/>
    <property type="molecule type" value="Genomic_DNA"/>
</dbReference>
<reference evidence="2 3" key="1">
    <citation type="submission" date="2019-10" db="EMBL/GenBank/DDBJ databases">
        <title>Rudanella paleaurantiibacter sp. nov., isolated from sludge.</title>
        <authorList>
            <person name="Xu S.Q."/>
        </authorList>
    </citation>
    <scope>NUCLEOTIDE SEQUENCE [LARGE SCALE GENOMIC DNA]</scope>
    <source>
        <strain evidence="2 3">HX-22-17</strain>
    </source>
</reference>